<evidence type="ECO:0000256" key="1">
    <source>
        <dbReference type="SAM" id="MobiDB-lite"/>
    </source>
</evidence>
<dbReference type="RefSeq" id="WP_378614386.1">
    <property type="nucleotide sequence ID" value="NZ_JBHSAX010000017.1"/>
</dbReference>
<dbReference type="EMBL" id="JBHSAX010000017">
    <property type="protein sequence ID" value="MFC3964632.1"/>
    <property type="molecule type" value="Genomic_DNA"/>
</dbReference>
<evidence type="ECO:0008006" key="4">
    <source>
        <dbReference type="Google" id="ProtNLM"/>
    </source>
</evidence>
<organism evidence="2 3">
    <name type="scientific">Nocardia jiangsuensis</name>
    <dbReference type="NCBI Taxonomy" id="1691563"/>
    <lineage>
        <taxon>Bacteria</taxon>
        <taxon>Bacillati</taxon>
        <taxon>Actinomycetota</taxon>
        <taxon>Actinomycetes</taxon>
        <taxon>Mycobacteriales</taxon>
        <taxon>Nocardiaceae</taxon>
        <taxon>Nocardia</taxon>
    </lineage>
</organism>
<sequence>MVSLPHSVLAAAAFGPAPGAARLPPARTPLDRWHRAVALGGAGRYAAARAELAAFSRPGTAPVLRSLALSTTASLIRQSGRHAAAADPDGRAAHLVAGIGPRAGRAGPSAGRRSGAATAGEPARPEADPGAPTAGGPDADPWFGAPDAVDAWCDALTGLAADALGSARPALAFRLLARVREPARTRPRAAVRLHWVTAETALSVGDPGTALEHAAAAVELGAQAPSTRHRVKSALLLAAATAASGDAAGAAALAEPVARDCAAHDLLPLRWATAMLRAGLGVAAAAAEAAECAALLRARGGDFSGPAGS</sequence>
<protein>
    <recommendedName>
        <fullName evidence="4">LuxR family transcriptional regulator</fullName>
    </recommendedName>
</protein>
<comment type="caution">
    <text evidence="2">The sequence shown here is derived from an EMBL/GenBank/DDBJ whole genome shotgun (WGS) entry which is preliminary data.</text>
</comment>
<dbReference type="Proteomes" id="UP001595696">
    <property type="component" value="Unassembled WGS sequence"/>
</dbReference>
<name>A0ABV8DWW1_9NOCA</name>
<proteinExistence type="predicted"/>
<accession>A0ABV8DWW1</accession>
<feature type="region of interest" description="Disordered" evidence="1">
    <location>
        <begin position="100"/>
        <end position="142"/>
    </location>
</feature>
<evidence type="ECO:0000313" key="2">
    <source>
        <dbReference type="EMBL" id="MFC3964632.1"/>
    </source>
</evidence>
<reference evidence="3" key="1">
    <citation type="journal article" date="2019" name="Int. J. Syst. Evol. Microbiol.">
        <title>The Global Catalogue of Microorganisms (GCM) 10K type strain sequencing project: providing services to taxonomists for standard genome sequencing and annotation.</title>
        <authorList>
            <consortium name="The Broad Institute Genomics Platform"/>
            <consortium name="The Broad Institute Genome Sequencing Center for Infectious Disease"/>
            <person name="Wu L."/>
            <person name="Ma J."/>
        </authorList>
    </citation>
    <scope>NUCLEOTIDE SEQUENCE [LARGE SCALE GENOMIC DNA]</scope>
    <source>
        <strain evidence="3">CGMCC 4.7330</strain>
    </source>
</reference>
<gene>
    <name evidence="2" type="ORF">ACFO0B_21825</name>
</gene>
<evidence type="ECO:0000313" key="3">
    <source>
        <dbReference type="Proteomes" id="UP001595696"/>
    </source>
</evidence>
<feature type="compositionally biased region" description="Low complexity" evidence="1">
    <location>
        <begin position="100"/>
        <end position="120"/>
    </location>
</feature>
<keyword evidence="3" id="KW-1185">Reference proteome</keyword>